<feature type="transmembrane region" description="Helical" evidence="1">
    <location>
        <begin position="170"/>
        <end position="187"/>
    </location>
</feature>
<keyword evidence="3" id="KW-1185">Reference proteome</keyword>
<feature type="transmembrane region" description="Helical" evidence="1">
    <location>
        <begin position="43"/>
        <end position="65"/>
    </location>
</feature>
<dbReference type="RefSeq" id="WP_069378971.1">
    <property type="nucleotide sequence ID" value="NZ_CP017141.1"/>
</dbReference>
<evidence type="ECO:0000313" key="2">
    <source>
        <dbReference type="EMBL" id="AOM77280.1"/>
    </source>
</evidence>
<keyword evidence="1" id="KW-0812">Transmembrane</keyword>
<reference evidence="2 3" key="1">
    <citation type="submission" date="2016-08" db="EMBL/GenBank/DDBJ databases">
        <authorList>
            <person name="Seilhamer J.J."/>
        </authorList>
    </citation>
    <scope>NUCLEOTIDE SEQUENCE [LARGE SCALE GENOMIC DNA]</scope>
    <source>
        <strain evidence="2 3">DX4</strain>
    </source>
</reference>
<evidence type="ECO:0000313" key="3">
    <source>
        <dbReference type="Proteomes" id="UP000094313"/>
    </source>
</evidence>
<feature type="transmembrane region" description="Helical" evidence="1">
    <location>
        <begin position="71"/>
        <end position="90"/>
    </location>
</feature>
<feature type="transmembrane region" description="Helical" evidence="1">
    <location>
        <begin position="140"/>
        <end position="163"/>
    </location>
</feature>
<dbReference type="OrthoDB" id="9808870at2"/>
<dbReference type="Proteomes" id="UP000094313">
    <property type="component" value="Chromosome"/>
</dbReference>
<keyword evidence="1" id="KW-1133">Transmembrane helix</keyword>
<accession>A0A1D7QF44</accession>
<feature type="transmembrane region" description="Helical" evidence="1">
    <location>
        <begin position="20"/>
        <end position="36"/>
    </location>
</feature>
<gene>
    <name evidence="2" type="ORF">BFS30_08960</name>
</gene>
<evidence type="ECO:0000256" key="1">
    <source>
        <dbReference type="SAM" id="Phobius"/>
    </source>
</evidence>
<name>A0A1D7QF44_9SPHI</name>
<protein>
    <submittedName>
        <fullName evidence="2">HupE / UreJ protein</fullName>
    </submittedName>
</protein>
<sequence length="194" mass="22126">MQDFWLYFQLGWQHILDWQGYDHILFVVVLCVTYAVSDWRKVLILVTAFTVGHSITLALSVLKVITINTPLIEFLIPVTILITAASNILNKKPKNKGATFKYLITLFFGLIHGMGFSNYLKSLLGKSTNIVWELLAFNLGLEFGQVIIVIGILLLSFLLIWIVKIKRWDWNFFISSAIFGISFIMAAERFSAAF</sequence>
<dbReference type="AlphaFoldDB" id="A0A1D7QF44"/>
<feature type="transmembrane region" description="Helical" evidence="1">
    <location>
        <begin position="102"/>
        <end position="120"/>
    </location>
</feature>
<dbReference type="Pfam" id="PF13795">
    <property type="entry name" value="HupE_UreJ_2"/>
    <property type="match status" value="1"/>
</dbReference>
<dbReference type="KEGG" id="psty:BFS30_08960"/>
<keyword evidence="1" id="KW-0472">Membrane</keyword>
<proteinExistence type="predicted"/>
<organism evidence="2 3">
    <name type="scientific">Pedobacter steynii</name>
    <dbReference type="NCBI Taxonomy" id="430522"/>
    <lineage>
        <taxon>Bacteria</taxon>
        <taxon>Pseudomonadati</taxon>
        <taxon>Bacteroidota</taxon>
        <taxon>Sphingobacteriia</taxon>
        <taxon>Sphingobacteriales</taxon>
        <taxon>Sphingobacteriaceae</taxon>
        <taxon>Pedobacter</taxon>
    </lineage>
</organism>
<dbReference type="InterPro" id="IPR032809">
    <property type="entry name" value="Put_HupE_UreJ"/>
</dbReference>
<dbReference type="EMBL" id="CP017141">
    <property type="protein sequence ID" value="AOM77280.1"/>
    <property type="molecule type" value="Genomic_DNA"/>
</dbReference>